<dbReference type="AlphaFoldDB" id="A0A8J2SN56"/>
<sequence length="233" mass="25051">MRFLVISAVAALAPSELGPALHKVGLQEEAAALLLDAAPGCELTPDDAARKLSSQIRSQAARRDRHDAVCRRVAAACRALHSDVRRDAPLWRLGLDLKGPGRRAVDVSICVDDEWSFVEVTVRAFAGDVSVAEAAIDEKRAKYADLQRVHVLALDAVTGRAYDDVFADLEAAGLVDDGDELADACAAAVVTRCAAPLLPRKRRRKPVPITVEPGLPRPRTRRERRAARAGGEG</sequence>
<proteinExistence type="predicted"/>
<feature type="region of interest" description="Disordered" evidence="1">
    <location>
        <begin position="204"/>
        <end position="233"/>
    </location>
</feature>
<accession>A0A8J2SN56</accession>
<organism evidence="2 3">
    <name type="scientific">Pelagomonas calceolata</name>
    <dbReference type="NCBI Taxonomy" id="35677"/>
    <lineage>
        <taxon>Eukaryota</taxon>
        <taxon>Sar</taxon>
        <taxon>Stramenopiles</taxon>
        <taxon>Ochrophyta</taxon>
        <taxon>Pelagophyceae</taxon>
        <taxon>Pelagomonadales</taxon>
        <taxon>Pelagomonadaceae</taxon>
        <taxon>Pelagomonas</taxon>
    </lineage>
</organism>
<evidence type="ECO:0000256" key="1">
    <source>
        <dbReference type="SAM" id="MobiDB-lite"/>
    </source>
</evidence>
<gene>
    <name evidence="2" type="ORF">PECAL_3P03960</name>
</gene>
<dbReference type="EMBL" id="CAKKNE010000003">
    <property type="protein sequence ID" value="CAH0370502.1"/>
    <property type="molecule type" value="Genomic_DNA"/>
</dbReference>
<keyword evidence="3" id="KW-1185">Reference proteome</keyword>
<feature type="compositionally biased region" description="Basic residues" evidence="1">
    <location>
        <begin position="218"/>
        <end position="227"/>
    </location>
</feature>
<dbReference type="Proteomes" id="UP000789595">
    <property type="component" value="Unassembled WGS sequence"/>
</dbReference>
<comment type="caution">
    <text evidence="2">The sequence shown here is derived from an EMBL/GenBank/DDBJ whole genome shotgun (WGS) entry which is preliminary data.</text>
</comment>
<reference evidence="2" key="1">
    <citation type="submission" date="2021-11" db="EMBL/GenBank/DDBJ databases">
        <authorList>
            <consortium name="Genoscope - CEA"/>
            <person name="William W."/>
        </authorList>
    </citation>
    <scope>NUCLEOTIDE SEQUENCE</scope>
</reference>
<evidence type="ECO:0000313" key="2">
    <source>
        <dbReference type="EMBL" id="CAH0370502.1"/>
    </source>
</evidence>
<name>A0A8J2SN56_9STRA</name>
<evidence type="ECO:0000313" key="3">
    <source>
        <dbReference type="Proteomes" id="UP000789595"/>
    </source>
</evidence>
<protein>
    <submittedName>
        <fullName evidence="2">Uncharacterized protein</fullName>
    </submittedName>
</protein>